<name>A0ABS1WX76_9GAMM</name>
<keyword evidence="8" id="KW-1133">Transmembrane helix</keyword>
<feature type="region of interest" description="Disordered" evidence="11">
    <location>
        <begin position="1"/>
        <end position="23"/>
    </location>
</feature>
<dbReference type="SUPFAM" id="SSF54523">
    <property type="entry name" value="Pili subunits"/>
    <property type="match status" value="1"/>
</dbReference>
<evidence type="ECO:0000256" key="1">
    <source>
        <dbReference type="ARBA" id="ARBA00004533"/>
    </source>
</evidence>
<evidence type="ECO:0000256" key="5">
    <source>
        <dbReference type="ARBA" id="ARBA00022519"/>
    </source>
</evidence>
<protein>
    <recommendedName>
        <fullName evidence="10">Type II secretion system protein K</fullName>
    </recommendedName>
</protein>
<dbReference type="PANTHER" id="PTHR38831">
    <property type="entry name" value="TYPE II SECRETION SYSTEM PROTEIN K"/>
    <property type="match status" value="1"/>
</dbReference>
<proteinExistence type="inferred from homology"/>
<evidence type="ECO:0000313" key="14">
    <source>
        <dbReference type="Proteomes" id="UP000661077"/>
    </source>
</evidence>
<evidence type="ECO:0000256" key="2">
    <source>
        <dbReference type="ARBA" id="ARBA00007246"/>
    </source>
</evidence>
<evidence type="ECO:0000259" key="12">
    <source>
        <dbReference type="Pfam" id="PF21687"/>
    </source>
</evidence>
<dbReference type="RefSeq" id="WP_203167606.1">
    <property type="nucleotide sequence ID" value="NZ_JAEVLS010000002.1"/>
</dbReference>
<dbReference type="NCBIfam" id="NF037980">
    <property type="entry name" value="T2SS_GspK"/>
    <property type="match status" value="1"/>
</dbReference>
<dbReference type="InterPro" id="IPR045584">
    <property type="entry name" value="Pilin-like"/>
</dbReference>
<comment type="similarity">
    <text evidence="2 10">Belongs to the GSP K family.</text>
</comment>
<dbReference type="InterPro" id="IPR049031">
    <property type="entry name" value="T2SSK_SAM-like_1st"/>
</dbReference>
<feature type="domain" description="T2SS protein K first SAM-like" evidence="12">
    <location>
        <begin position="124"/>
        <end position="230"/>
    </location>
</feature>
<dbReference type="InterPro" id="IPR005628">
    <property type="entry name" value="GspK"/>
</dbReference>
<comment type="subcellular location">
    <subcellularLocation>
        <location evidence="1 10">Cell inner membrane</location>
    </subcellularLocation>
</comment>
<comment type="caution">
    <text evidence="13">The sequence shown here is derived from an EMBL/GenBank/DDBJ whole genome shotgun (WGS) entry which is preliminary data.</text>
</comment>
<dbReference type="Proteomes" id="UP000661077">
    <property type="component" value="Unassembled WGS sequence"/>
</dbReference>
<evidence type="ECO:0000256" key="7">
    <source>
        <dbReference type="ARBA" id="ARBA00022927"/>
    </source>
</evidence>
<evidence type="ECO:0000256" key="10">
    <source>
        <dbReference type="PIRNR" id="PIRNR002786"/>
    </source>
</evidence>
<feature type="compositionally biased region" description="Basic residues" evidence="11">
    <location>
        <begin position="9"/>
        <end position="23"/>
    </location>
</feature>
<dbReference type="InterPro" id="IPR038072">
    <property type="entry name" value="GspK_central_sf"/>
</dbReference>
<organism evidence="13 14">
    <name type="scientific">Steroidobacter gossypii</name>
    <dbReference type="NCBI Taxonomy" id="2805490"/>
    <lineage>
        <taxon>Bacteria</taxon>
        <taxon>Pseudomonadati</taxon>
        <taxon>Pseudomonadota</taxon>
        <taxon>Gammaproteobacteria</taxon>
        <taxon>Steroidobacterales</taxon>
        <taxon>Steroidobacteraceae</taxon>
        <taxon>Steroidobacter</taxon>
    </lineage>
</organism>
<keyword evidence="6" id="KW-0812">Transmembrane</keyword>
<dbReference type="SUPFAM" id="SSF158544">
    <property type="entry name" value="GspK insert domain-like"/>
    <property type="match status" value="1"/>
</dbReference>
<keyword evidence="3 10" id="KW-0813">Transport</keyword>
<sequence length="341" mass="38062">MSRSCASMRSRRSGGLRSRRPPGKQRGVALIMAVLIVALATMLAAEVGFRGYLDQRRTANMFSLDQSFEIALGGEAWASDALRRDKMQSSKQDDFTEEWATPIPPIPLEDVGGEFEGQLEDLQGRFNLNSLVSFDNAGIGQVNQPAVERFQRLLEILELEPKWASLIADWIDSDNNPGFPDGAEDPVYTNLQPAYRTANMPITRASELLALPEFGIERYRRLAPYVTALPSDAKINLCTASPELLDALVGGSRQFTLARESTKQSRMQRCFPNKQDFEPSLSGLPPDQRQAVQDIIDESSDYFLATIWVTLGTQRFTLYSLLYRSDGANQVRPILRSYGTL</sequence>
<gene>
    <name evidence="13" type="primary">gspK</name>
    <name evidence="13" type="ORF">JM946_12450</name>
</gene>
<evidence type="ECO:0000256" key="8">
    <source>
        <dbReference type="ARBA" id="ARBA00022989"/>
    </source>
</evidence>
<reference evidence="13 14" key="1">
    <citation type="journal article" date="2021" name="Int. J. Syst. Evol. Microbiol.">
        <title>Steroidobacter gossypii sp. nov., isolated from soil of cotton cropping field.</title>
        <authorList>
            <person name="Huang R."/>
            <person name="Yang S."/>
            <person name="Zhen C."/>
            <person name="Liu W."/>
        </authorList>
    </citation>
    <scope>NUCLEOTIDE SEQUENCE [LARGE SCALE GENOMIC DNA]</scope>
    <source>
        <strain evidence="13 14">S1-65</strain>
    </source>
</reference>
<dbReference type="PANTHER" id="PTHR38831:SF1">
    <property type="entry name" value="TYPE II SECRETION SYSTEM PROTEIN K-RELATED"/>
    <property type="match status" value="1"/>
</dbReference>
<evidence type="ECO:0000256" key="11">
    <source>
        <dbReference type="SAM" id="MobiDB-lite"/>
    </source>
</evidence>
<accession>A0ABS1WX76</accession>
<dbReference type="Pfam" id="PF21687">
    <property type="entry name" value="T2SSK_1st"/>
    <property type="match status" value="1"/>
</dbReference>
<keyword evidence="5 10" id="KW-0997">Cell inner membrane</keyword>
<evidence type="ECO:0000256" key="4">
    <source>
        <dbReference type="ARBA" id="ARBA00022475"/>
    </source>
</evidence>
<dbReference type="Gene3D" id="3.30.1300.30">
    <property type="entry name" value="GSPII I/J protein-like"/>
    <property type="match status" value="1"/>
</dbReference>
<evidence type="ECO:0000313" key="13">
    <source>
        <dbReference type="EMBL" id="MBM0105568.1"/>
    </source>
</evidence>
<keyword evidence="4 10" id="KW-1003">Cell membrane</keyword>
<dbReference type="EMBL" id="JAEVLS010000002">
    <property type="protein sequence ID" value="MBM0105568.1"/>
    <property type="molecule type" value="Genomic_DNA"/>
</dbReference>
<evidence type="ECO:0000256" key="6">
    <source>
        <dbReference type="ARBA" id="ARBA00022692"/>
    </source>
</evidence>
<keyword evidence="7" id="KW-0653">Protein transport</keyword>
<evidence type="ECO:0000256" key="9">
    <source>
        <dbReference type="ARBA" id="ARBA00023136"/>
    </source>
</evidence>
<evidence type="ECO:0000256" key="3">
    <source>
        <dbReference type="ARBA" id="ARBA00022448"/>
    </source>
</evidence>
<dbReference type="Gene3D" id="1.10.40.60">
    <property type="entry name" value="EpsJ-like"/>
    <property type="match status" value="2"/>
</dbReference>
<keyword evidence="14" id="KW-1185">Reference proteome</keyword>
<dbReference type="PIRSF" id="PIRSF002786">
    <property type="entry name" value="XcpX"/>
    <property type="match status" value="1"/>
</dbReference>
<keyword evidence="9 10" id="KW-0472">Membrane</keyword>